<protein>
    <submittedName>
        <fullName evidence="1">Phospho-2-dehydro-3-deoxyheptonate aldolase</fullName>
    </submittedName>
</protein>
<dbReference type="SUPFAM" id="SSF51569">
    <property type="entry name" value="Aldolase"/>
    <property type="match status" value="1"/>
</dbReference>
<evidence type="ECO:0000313" key="1">
    <source>
        <dbReference type="EMBL" id="ETJ26588.1"/>
    </source>
</evidence>
<evidence type="ECO:0000313" key="2">
    <source>
        <dbReference type="Proteomes" id="UP000018853"/>
    </source>
</evidence>
<proteinExistence type="predicted"/>
<dbReference type="AlphaFoldDB" id="W1X8I1"/>
<dbReference type="Proteomes" id="UP000018853">
    <property type="component" value="Unassembled WGS sequence"/>
</dbReference>
<gene>
    <name evidence="1" type="ORF">Q609_ECAC00699G0001</name>
</gene>
<dbReference type="EMBL" id="AZLZ01000699">
    <property type="protein sequence ID" value="ETJ26588.1"/>
    <property type="molecule type" value="Genomic_DNA"/>
</dbReference>
<reference evidence="1 2" key="1">
    <citation type="submission" date="2013-12" db="EMBL/GenBank/DDBJ databases">
        <title>A Varibaculum cambriense genome reconstructed from a premature infant gut community with otherwise low bacterial novelty that shifts toward anaerobic metabolism during the third week of life.</title>
        <authorList>
            <person name="Brown C.T."/>
            <person name="Sharon I."/>
            <person name="Thomas B.C."/>
            <person name="Castelle C.J."/>
            <person name="Morowitz M.J."/>
            <person name="Banfield J.F."/>
        </authorList>
    </citation>
    <scope>NUCLEOTIDE SEQUENCE [LARGE SCALE GENOMIC DNA]</scope>
    <source>
        <strain evidence="2">DORA_A_5_14_21</strain>
    </source>
</reference>
<accession>W1X8I1</accession>
<name>W1X8I1_ECOLX</name>
<sequence length="57" mass="6450">MNYQNDDLRIKEIKELLPPVALLEKFPATENAANTVAHARKAIHKILKGNDDRLLVV</sequence>
<feature type="non-terminal residue" evidence="1">
    <location>
        <position position="57"/>
    </location>
</feature>
<dbReference type="InterPro" id="IPR013785">
    <property type="entry name" value="Aldolase_TIM"/>
</dbReference>
<dbReference type="Gene3D" id="3.20.20.70">
    <property type="entry name" value="Aldolase class I"/>
    <property type="match status" value="1"/>
</dbReference>
<organism evidence="1 2">
    <name type="scientific">Escherichia coli DORA_A_5_14_21</name>
    <dbReference type="NCBI Taxonomy" id="1403943"/>
    <lineage>
        <taxon>Bacteria</taxon>
        <taxon>Pseudomonadati</taxon>
        <taxon>Pseudomonadota</taxon>
        <taxon>Gammaproteobacteria</taxon>
        <taxon>Enterobacterales</taxon>
        <taxon>Enterobacteriaceae</taxon>
        <taxon>Escherichia</taxon>
    </lineage>
</organism>
<comment type="caution">
    <text evidence="1">The sequence shown here is derived from an EMBL/GenBank/DDBJ whole genome shotgun (WGS) entry which is preliminary data.</text>
</comment>